<keyword evidence="9 14" id="KW-0472">Membrane</keyword>
<dbReference type="GO" id="GO:0071555">
    <property type="term" value="P:cell wall organization"/>
    <property type="evidence" value="ECO:0007669"/>
    <property type="project" value="UniProtKB-KW"/>
</dbReference>
<evidence type="ECO:0000256" key="5">
    <source>
        <dbReference type="ARBA" id="ARBA00022475"/>
    </source>
</evidence>
<keyword evidence="14" id="KW-0961">Cell wall biogenesis/degradation</keyword>
<comment type="function">
    <text evidence="14">Catalyzes the dephosphorylation of undecaprenyl diphosphate (UPP). Confers resistance to bacitracin.</text>
</comment>
<comment type="subcellular location">
    <subcellularLocation>
        <location evidence="1 14">Cell membrane</location>
        <topology evidence="1 14">Multi-pass membrane protein</topology>
    </subcellularLocation>
</comment>
<keyword evidence="8 14" id="KW-1133">Transmembrane helix</keyword>
<dbReference type="Pfam" id="PF02673">
    <property type="entry name" value="BacA"/>
    <property type="match status" value="1"/>
</dbReference>
<evidence type="ECO:0000256" key="6">
    <source>
        <dbReference type="ARBA" id="ARBA00022692"/>
    </source>
</evidence>
<dbReference type="Proteomes" id="UP001156215">
    <property type="component" value="Chromosome"/>
</dbReference>
<keyword evidence="14" id="KW-0133">Cell shape</keyword>
<dbReference type="NCBIfam" id="NF001390">
    <property type="entry name" value="PRK00281.1-4"/>
    <property type="match status" value="1"/>
</dbReference>
<keyword evidence="5 14" id="KW-1003">Cell membrane</keyword>
<evidence type="ECO:0000256" key="14">
    <source>
        <dbReference type="HAMAP-Rule" id="MF_01006"/>
    </source>
</evidence>
<accession>A0A9E9LX99</accession>
<evidence type="ECO:0000256" key="1">
    <source>
        <dbReference type="ARBA" id="ARBA00004651"/>
    </source>
</evidence>
<evidence type="ECO:0000313" key="16">
    <source>
        <dbReference type="Proteomes" id="UP001156215"/>
    </source>
</evidence>
<organism evidence="15 16">
    <name type="scientific">Oxalobacter vibrioformis</name>
    <dbReference type="NCBI Taxonomy" id="933080"/>
    <lineage>
        <taxon>Bacteria</taxon>
        <taxon>Pseudomonadati</taxon>
        <taxon>Pseudomonadota</taxon>
        <taxon>Betaproteobacteria</taxon>
        <taxon>Burkholderiales</taxon>
        <taxon>Oxalobacteraceae</taxon>
        <taxon>Oxalobacter</taxon>
    </lineage>
</organism>
<evidence type="ECO:0000256" key="11">
    <source>
        <dbReference type="ARBA" id="ARBA00032707"/>
    </source>
</evidence>
<dbReference type="GO" id="GO:0008360">
    <property type="term" value="P:regulation of cell shape"/>
    <property type="evidence" value="ECO:0007669"/>
    <property type="project" value="UniProtKB-KW"/>
</dbReference>
<keyword evidence="6 14" id="KW-0812">Transmembrane</keyword>
<feature type="transmembrane region" description="Helical" evidence="14">
    <location>
        <begin position="109"/>
        <end position="129"/>
    </location>
</feature>
<keyword evidence="7 14" id="KW-0378">Hydrolase</keyword>
<evidence type="ECO:0000256" key="4">
    <source>
        <dbReference type="ARBA" id="ARBA00021581"/>
    </source>
</evidence>
<dbReference type="InterPro" id="IPR003824">
    <property type="entry name" value="UppP"/>
</dbReference>
<evidence type="ECO:0000256" key="2">
    <source>
        <dbReference type="ARBA" id="ARBA00010621"/>
    </source>
</evidence>
<feature type="transmembrane region" description="Helical" evidence="14">
    <location>
        <begin position="83"/>
        <end position="103"/>
    </location>
</feature>
<dbReference type="GO" id="GO:0005886">
    <property type="term" value="C:plasma membrane"/>
    <property type="evidence" value="ECO:0007669"/>
    <property type="project" value="UniProtKB-SubCell"/>
</dbReference>
<dbReference type="PANTHER" id="PTHR30622">
    <property type="entry name" value="UNDECAPRENYL-DIPHOSPHATASE"/>
    <property type="match status" value="1"/>
</dbReference>
<comment type="miscellaneous">
    <text evidence="14">Bacitracin is thought to be involved in the inhibition of peptidoglycan synthesis by sequestering undecaprenyl diphosphate, thereby reducing the pool of lipid carrier available.</text>
</comment>
<evidence type="ECO:0000256" key="3">
    <source>
        <dbReference type="ARBA" id="ARBA00012374"/>
    </source>
</evidence>
<dbReference type="RefSeq" id="WP_269308292.1">
    <property type="nucleotide sequence ID" value="NZ_CP098242.1"/>
</dbReference>
<evidence type="ECO:0000313" key="15">
    <source>
        <dbReference type="EMBL" id="WAW09295.1"/>
    </source>
</evidence>
<proteinExistence type="inferred from homology"/>
<evidence type="ECO:0000256" key="10">
    <source>
        <dbReference type="ARBA" id="ARBA00023251"/>
    </source>
</evidence>
<dbReference type="PANTHER" id="PTHR30622:SF3">
    <property type="entry name" value="UNDECAPRENYL-DIPHOSPHATASE"/>
    <property type="match status" value="1"/>
</dbReference>
<dbReference type="GO" id="GO:0046677">
    <property type="term" value="P:response to antibiotic"/>
    <property type="evidence" value="ECO:0007669"/>
    <property type="project" value="UniProtKB-UniRule"/>
</dbReference>
<evidence type="ECO:0000256" key="7">
    <source>
        <dbReference type="ARBA" id="ARBA00022801"/>
    </source>
</evidence>
<dbReference type="GO" id="GO:0009252">
    <property type="term" value="P:peptidoglycan biosynthetic process"/>
    <property type="evidence" value="ECO:0007669"/>
    <property type="project" value="UniProtKB-KW"/>
</dbReference>
<feature type="transmembrane region" description="Helical" evidence="14">
    <location>
        <begin position="191"/>
        <end position="209"/>
    </location>
</feature>
<gene>
    <name evidence="14" type="primary">uppP</name>
    <name evidence="15" type="ORF">NB640_08470</name>
</gene>
<name>A0A9E9LX99_9BURK</name>
<sequence>METIYALKAFIMGLVEGFTEFLPISSTGHLILAGSLLDFTGEKVKVFEIAIQSGAMLSVCWVYRERIINVIRGFTTDPKSRKFVINLMIAFIPAAVLGVLLSSMIKSALFSPVPVATAFIVGGLIIMWVERRNRLNPSLARIDSVDDMSAMDALKVGFAQAFALIPGTSRSGATIMGAMLFGMSRKAATEFSFFLAMPTLFGASVYSVWKEWHIFSLSDVPLFTIGSVGAFISAFLCVRWLLRYISTHDFTIFAWYRIVFGIFVITSAHFGWVSWVD</sequence>
<protein>
    <recommendedName>
        <fullName evidence="4 14">Undecaprenyl-diphosphatase</fullName>
        <ecNumber evidence="3 14">3.6.1.27</ecNumber>
    </recommendedName>
    <alternativeName>
        <fullName evidence="12 14">Bacitracin resistance protein</fullName>
    </alternativeName>
    <alternativeName>
        <fullName evidence="11 14">Undecaprenyl pyrophosphate phosphatase</fullName>
    </alternativeName>
</protein>
<keyword evidence="14" id="KW-0573">Peptidoglycan synthesis</keyword>
<evidence type="ECO:0000256" key="9">
    <source>
        <dbReference type="ARBA" id="ARBA00023136"/>
    </source>
</evidence>
<evidence type="ECO:0000256" key="12">
    <source>
        <dbReference type="ARBA" id="ARBA00032932"/>
    </source>
</evidence>
<feature type="transmembrane region" description="Helical" evidence="14">
    <location>
        <begin position="46"/>
        <end position="63"/>
    </location>
</feature>
<dbReference type="NCBIfam" id="NF001389">
    <property type="entry name" value="PRK00281.1-2"/>
    <property type="match status" value="1"/>
</dbReference>
<evidence type="ECO:0000256" key="8">
    <source>
        <dbReference type="ARBA" id="ARBA00022989"/>
    </source>
</evidence>
<dbReference type="NCBIfam" id="TIGR00753">
    <property type="entry name" value="undec_PP_bacA"/>
    <property type="match status" value="1"/>
</dbReference>
<dbReference type="HAMAP" id="MF_01006">
    <property type="entry name" value="Undec_diphosphatase"/>
    <property type="match status" value="1"/>
</dbReference>
<comment type="catalytic activity">
    <reaction evidence="13 14">
        <text>di-trans,octa-cis-undecaprenyl diphosphate + H2O = di-trans,octa-cis-undecaprenyl phosphate + phosphate + H(+)</text>
        <dbReference type="Rhea" id="RHEA:28094"/>
        <dbReference type="ChEBI" id="CHEBI:15377"/>
        <dbReference type="ChEBI" id="CHEBI:15378"/>
        <dbReference type="ChEBI" id="CHEBI:43474"/>
        <dbReference type="ChEBI" id="CHEBI:58405"/>
        <dbReference type="ChEBI" id="CHEBI:60392"/>
        <dbReference type="EC" id="3.6.1.27"/>
    </reaction>
</comment>
<feature type="transmembrane region" description="Helical" evidence="14">
    <location>
        <begin position="221"/>
        <end position="242"/>
    </location>
</feature>
<comment type="similarity">
    <text evidence="2 14">Belongs to the UppP family.</text>
</comment>
<dbReference type="KEGG" id="ovb:NB640_08470"/>
<dbReference type="EC" id="3.6.1.27" evidence="3 14"/>
<feature type="transmembrane region" description="Helical" evidence="14">
    <location>
        <begin position="254"/>
        <end position="275"/>
    </location>
</feature>
<dbReference type="EMBL" id="CP098242">
    <property type="protein sequence ID" value="WAW09295.1"/>
    <property type="molecule type" value="Genomic_DNA"/>
</dbReference>
<dbReference type="AlphaFoldDB" id="A0A9E9LX99"/>
<keyword evidence="16" id="KW-1185">Reference proteome</keyword>
<dbReference type="GO" id="GO:0050380">
    <property type="term" value="F:undecaprenyl-diphosphatase activity"/>
    <property type="evidence" value="ECO:0007669"/>
    <property type="project" value="UniProtKB-UniRule"/>
</dbReference>
<keyword evidence="10 14" id="KW-0046">Antibiotic resistance</keyword>
<evidence type="ECO:0000256" key="13">
    <source>
        <dbReference type="ARBA" id="ARBA00047594"/>
    </source>
</evidence>
<reference evidence="15" key="1">
    <citation type="journal article" date="2022" name="Front. Microbiol.">
        <title>New perspectives on an old grouping: The genomic and phenotypic variability of Oxalobacter formigenes and the implications for calcium oxalate stone prevention.</title>
        <authorList>
            <person name="Chmiel J.A."/>
            <person name="Carr C."/>
            <person name="Stuivenberg G.A."/>
            <person name="Venema R."/>
            <person name="Chanyi R.M."/>
            <person name="Al K.F."/>
            <person name="Giguere D."/>
            <person name="Say H."/>
            <person name="Akouris P.P."/>
            <person name="Dominguez Romero S.A."/>
            <person name="Kwong A."/>
            <person name="Tai V."/>
            <person name="Koval S.F."/>
            <person name="Razvi H."/>
            <person name="Bjazevic J."/>
            <person name="Burton J.P."/>
        </authorList>
    </citation>
    <scope>NUCLEOTIDE SEQUENCE</scope>
    <source>
        <strain evidence="15">WoOx3</strain>
    </source>
</reference>